<evidence type="ECO:0000256" key="6">
    <source>
        <dbReference type="SAM" id="MobiDB-lite"/>
    </source>
</evidence>
<dbReference type="SUPFAM" id="SSF49384">
    <property type="entry name" value="Carbohydrate-binding domain"/>
    <property type="match status" value="1"/>
</dbReference>
<evidence type="ECO:0000256" key="3">
    <source>
        <dbReference type="ARBA" id="ARBA00023136"/>
    </source>
</evidence>
<organism evidence="9 10">
    <name type="scientific">Amantichitinum ursilacus</name>
    <dbReference type="NCBI Taxonomy" id="857265"/>
    <lineage>
        <taxon>Bacteria</taxon>
        <taxon>Pseudomonadati</taxon>
        <taxon>Pseudomonadota</taxon>
        <taxon>Betaproteobacteria</taxon>
        <taxon>Neisseriales</taxon>
        <taxon>Chitinibacteraceae</taxon>
        <taxon>Amantichitinum</taxon>
    </lineage>
</organism>
<gene>
    <name evidence="9" type="primary">pilQ_1</name>
    <name evidence="9" type="ORF">WG78_01745</name>
</gene>
<dbReference type="Pfam" id="PF03958">
    <property type="entry name" value="Secretin_N"/>
    <property type="match status" value="1"/>
</dbReference>
<dbReference type="InterPro" id="IPR008965">
    <property type="entry name" value="CBM2/CBM3_carb-bd_dom_sf"/>
</dbReference>
<dbReference type="GO" id="GO:0015627">
    <property type="term" value="C:type II protein secretion system complex"/>
    <property type="evidence" value="ECO:0007669"/>
    <property type="project" value="TreeGrafter"/>
</dbReference>
<dbReference type="InterPro" id="IPR050810">
    <property type="entry name" value="Bact_Secretion_Sys_Channel"/>
</dbReference>
<proteinExistence type="inferred from homology"/>
<evidence type="ECO:0000256" key="5">
    <source>
        <dbReference type="RuleBase" id="RU004004"/>
    </source>
</evidence>
<comment type="caution">
    <text evidence="9">The sequence shown here is derived from an EMBL/GenBank/DDBJ whole genome shotgun (WGS) entry which is preliminary data.</text>
</comment>
<dbReference type="PRINTS" id="PR00811">
    <property type="entry name" value="BCTERIALGSPD"/>
</dbReference>
<dbReference type="PANTHER" id="PTHR30332:SF17">
    <property type="entry name" value="TYPE IV PILIATION SYSTEM PROTEIN DR_0774-RELATED"/>
    <property type="match status" value="1"/>
</dbReference>
<keyword evidence="10" id="KW-1185">Reference proteome</keyword>
<dbReference type="InterPro" id="IPR004846">
    <property type="entry name" value="T2SS/T3SS_dom"/>
</dbReference>
<protein>
    <submittedName>
        <fullName evidence="9">Type IV pilus biogenesis and competence protein PilQ</fullName>
    </submittedName>
</protein>
<dbReference type="STRING" id="857265.WG78_01745"/>
<name>A0A0N0GQZ8_9NEIS</name>
<dbReference type="CDD" id="cd08547">
    <property type="entry name" value="Type_II_cohesin"/>
    <property type="match status" value="1"/>
</dbReference>
<sequence>MNSYKKRLAPQMAMQFSQRWVSWLVLLASAFALGACSIQHYRDKSSDLILAGHYEEANKVMQDAVADHPESGELKGALLQNRQKSLDQLVANAQMAQAQGNFDEAATYLQRAEAFDPQTGRVMALEHDLAVAKRQGAALKLAQEAAEKHRYPAALDIVNDALKENAHNAPLLALQQQLQASQRAAQRAAGRAGLGDGKPISLDFRDASLRSVLDVMAHFSGINFILDKDIRPDTHVSVYLKNARFEDALDLITSSNQLAKKVLDEKTVVIYPNTPDKQRENQEQVVRVFYLASGDAKGAAALIKSMLKVKDPYVDERRNMLSLRDSPENIELAARLISLYDQPDAEVLLEAEVIEVSATRLTQLGITYPSSVTLSPLTPGGASQLTLGNIGSMGKSDIGVSLPNLLISLKRQVGDVNILASPRIRARSGEKGKIMIGDKVPVITTTTGSNGFASESVNYQDVGLSLNVEPTVYADDDVAIKVEMEVSTLGQQVTTSSGSVAYQISTRNASTLLRLRDGETQLLGGLISNQDSSSSDRVPGLGDLPMLGRLFRNQTDNGTKTELVLAITPHILRNIRRPDAAESELWVGTEANQRPRAYGGRVMPADDATPPAPAKPGPSTTPAAGAPDPAQVPAAAAVAPVFTWQVPASVKAGEEFQATLMLENKTPVRGVPLRIVLPKDKVAFVDVSEGDYFKIGGTKTAFTNKYDKDQSVLSIGVLRMPADGVTGKGGVVTLRLKALAAGPAEVSMVGAEPVGSDGPIAPVTTPATFKLDVQS</sequence>
<dbReference type="PANTHER" id="PTHR30332">
    <property type="entry name" value="PROBABLE GENERAL SECRETION PATHWAY PROTEIN D"/>
    <property type="match status" value="1"/>
</dbReference>
<dbReference type="GO" id="GO:0009279">
    <property type="term" value="C:cell outer membrane"/>
    <property type="evidence" value="ECO:0007669"/>
    <property type="project" value="UniProtKB-SubCell"/>
</dbReference>
<keyword evidence="2" id="KW-0732">Signal</keyword>
<dbReference type="InterPro" id="IPR038591">
    <property type="entry name" value="NolW-like_sf"/>
</dbReference>
<comment type="subcellular location">
    <subcellularLocation>
        <location evidence="5">Cell outer membrane</location>
    </subcellularLocation>
    <subcellularLocation>
        <location evidence="1">Membrane</location>
    </subcellularLocation>
</comment>
<dbReference type="EMBL" id="LAQT01000001">
    <property type="protein sequence ID" value="KPC55340.1"/>
    <property type="molecule type" value="Genomic_DNA"/>
</dbReference>
<evidence type="ECO:0000256" key="4">
    <source>
        <dbReference type="RuleBase" id="RU004003"/>
    </source>
</evidence>
<dbReference type="Gene3D" id="1.25.40.10">
    <property type="entry name" value="Tetratricopeptide repeat domain"/>
    <property type="match status" value="1"/>
</dbReference>
<comment type="similarity">
    <text evidence="4">Belongs to the bacterial secretin family.</text>
</comment>
<keyword evidence="5" id="KW-0813">Transport</keyword>
<dbReference type="AlphaFoldDB" id="A0A0N0GQZ8"/>
<evidence type="ECO:0000259" key="7">
    <source>
        <dbReference type="Pfam" id="PF00263"/>
    </source>
</evidence>
<dbReference type="InterPro" id="IPR005644">
    <property type="entry name" value="NolW-like"/>
</dbReference>
<dbReference type="SUPFAM" id="SSF48452">
    <property type="entry name" value="TPR-like"/>
    <property type="match status" value="1"/>
</dbReference>
<accession>A0A0N0GQZ8</accession>
<keyword evidence="3" id="KW-0472">Membrane</keyword>
<feature type="region of interest" description="Disordered" evidence="6">
    <location>
        <begin position="596"/>
        <end position="629"/>
    </location>
</feature>
<dbReference type="Gene3D" id="2.60.40.680">
    <property type="match status" value="1"/>
</dbReference>
<evidence type="ECO:0000259" key="8">
    <source>
        <dbReference type="Pfam" id="PF03958"/>
    </source>
</evidence>
<evidence type="ECO:0000256" key="1">
    <source>
        <dbReference type="ARBA" id="ARBA00004370"/>
    </source>
</evidence>
<evidence type="ECO:0000313" key="9">
    <source>
        <dbReference type="EMBL" id="KPC55340.1"/>
    </source>
</evidence>
<dbReference type="Gene3D" id="3.30.1370.120">
    <property type="match status" value="1"/>
</dbReference>
<reference evidence="9 10" key="1">
    <citation type="submission" date="2015-07" db="EMBL/GenBank/DDBJ databases">
        <title>Draft genome sequence of the Amantichitinum ursilacus IGB-41, a new chitin-degrading bacterium.</title>
        <authorList>
            <person name="Kirstahler P."/>
            <person name="Guenther M."/>
            <person name="Grumaz C."/>
            <person name="Rupp S."/>
            <person name="Zibek S."/>
            <person name="Sohn K."/>
        </authorList>
    </citation>
    <scope>NUCLEOTIDE SEQUENCE [LARGE SCALE GENOMIC DNA]</scope>
    <source>
        <strain evidence="9 10">IGB-41</strain>
    </source>
</reference>
<dbReference type="Proteomes" id="UP000037939">
    <property type="component" value="Unassembled WGS sequence"/>
</dbReference>
<feature type="domain" description="Type II/III secretion system secretin-like" evidence="7">
    <location>
        <begin position="412"/>
        <end position="573"/>
    </location>
</feature>
<dbReference type="InterPro" id="IPR011990">
    <property type="entry name" value="TPR-like_helical_dom_sf"/>
</dbReference>
<dbReference type="InterPro" id="IPR001775">
    <property type="entry name" value="GspD/PilQ"/>
</dbReference>
<dbReference type="GO" id="GO:0009306">
    <property type="term" value="P:protein secretion"/>
    <property type="evidence" value="ECO:0007669"/>
    <property type="project" value="InterPro"/>
</dbReference>
<dbReference type="Pfam" id="PF00263">
    <property type="entry name" value="Secretin"/>
    <property type="match status" value="1"/>
</dbReference>
<dbReference type="Gene3D" id="3.30.1370.130">
    <property type="match status" value="1"/>
</dbReference>
<dbReference type="GO" id="GO:0030246">
    <property type="term" value="F:carbohydrate binding"/>
    <property type="evidence" value="ECO:0007669"/>
    <property type="project" value="InterPro"/>
</dbReference>
<feature type="domain" description="NolW-like" evidence="8">
    <location>
        <begin position="286"/>
        <end position="345"/>
    </location>
</feature>
<evidence type="ECO:0000256" key="2">
    <source>
        <dbReference type="ARBA" id="ARBA00022729"/>
    </source>
</evidence>
<feature type="compositionally biased region" description="Low complexity" evidence="6">
    <location>
        <begin position="617"/>
        <end position="629"/>
    </location>
</feature>
<evidence type="ECO:0000313" key="10">
    <source>
        <dbReference type="Proteomes" id="UP000037939"/>
    </source>
</evidence>